<sequence>MAAESLLVACPACASLNRVPAGKLGSGGRCGRCGAALFEGRPVELDARNFEAHAVWSDLSLLVDFWAGWCGPCRQMAPAFGAAAAMLEPHVRLGKVDTEAEPGIAGRYGIRSIPTLVLLRKGRELSRQSGVLPAGKIVEWARRVLEG</sequence>
<dbReference type="InterPro" id="IPR017937">
    <property type="entry name" value="Thioredoxin_CS"/>
</dbReference>
<keyword evidence="7" id="KW-1185">Reference proteome</keyword>
<dbReference type="SUPFAM" id="SSF52833">
    <property type="entry name" value="Thioredoxin-like"/>
    <property type="match status" value="1"/>
</dbReference>
<evidence type="ECO:0000256" key="3">
    <source>
        <dbReference type="ARBA" id="ARBA00023157"/>
    </source>
</evidence>
<feature type="domain" description="Thioredoxin" evidence="5">
    <location>
        <begin position="4"/>
        <end position="146"/>
    </location>
</feature>
<evidence type="ECO:0000256" key="2">
    <source>
        <dbReference type="ARBA" id="ARBA00022982"/>
    </source>
</evidence>
<reference evidence="6 7" key="1">
    <citation type="submission" date="2020-08" db="EMBL/GenBank/DDBJ databases">
        <title>Genomic Encyclopedia of Type Strains, Phase IV (KMG-IV): sequencing the most valuable type-strain genomes for metagenomic binning, comparative biology and taxonomic classification.</title>
        <authorList>
            <person name="Goeker M."/>
        </authorList>
    </citation>
    <scope>NUCLEOTIDE SEQUENCE [LARGE SCALE GENOMIC DNA]</scope>
    <source>
        <strain evidence="6 7">DSM 26189</strain>
    </source>
</reference>
<evidence type="ECO:0000313" key="7">
    <source>
        <dbReference type="Proteomes" id="UP000571950"/>
    </source>
</evidence>
<dbReference type="RefSeq" id="WP_188070851.1">
    <property type="nucleotide sequence ID" value="NZ_BSPS01000179.1"/>
</dbReference>
<keyword evidence="4" id="KW-0676">Redox-active center</keyword>
<dbReference type="CDD" id="cd02947">
    <property type="entry name" value="TRX_family"/>
    <property type="match status" value="1"/>
</dbReference>
<accession>A0A7W6BKB9</accession>
<gene>
    <name evidence="6" type="ORF">GGR43_000983</name>
</gene>
<name>A0A7W6BKB9_9SPHN</name>
<keyword evidence="2" id="KW-0249">Electron transport</keyword>
<evidence type="ECO:0000259" key="5">
    <source>
        <dbReference type="PROSITE" id="PS51352"/>
    </source>
</evidence>
<evidence type="ECO:0000256" key="4">
    <source>
        <dbReference type="ARBA" id="ARBA00023284"/>
    </source>
</evidence>
<dbReference type="PRINTS" id="PR00421">
    <property type="entry name" value="THIOREDOXIN"/>
</dbReference>
<dbReference type="InterPro" id="IPR036249">
    <property type="entry name" value="Thioredoxin-like_sf"/>
</dbReference>
<dbReference type="AlphaFoldDB" id="A0A7W6BKB9"/>
<dbReference type="Proteomes" id="UP000571950">
    <property type="component" value="Unassembled WGS sequence"/>
</dbReference>
<dbReference type="EC" id="1.8.1.8" evidence="6"/>
<dbReference type="Gene3D" id="3.40.30.10">
    <property type="entry name" value="Glutaredoxin"/>
    <property type="match status" value="1"/>
</dbReference>
<dbReference type="Pfam" id="PF21352">
    <property type="entry name" value="Zn_ribbon_Thio2"/>
    <property type="match status" value="1"/>
</dbReference>
<dbReference type="GO" id="GO:0045454">
    <property type="term" value="P:cell redox homeostasis"/>
    <property type="evidence" value="ECO:0007669"/>
    <property type="project" value="TreeGrafter"/>
</dbReference>
<evidence type="ECO:0000313" key="6">
    <source>
        <dbReference type="EMBL" id="MBB3925270.1"/>
    </source>
</evidence>
<dbReference type="PANTHER" id="PTHR45663:SF11">
    <property type="entry name" value="GEO12009P1"/>
    <property type="match status" value="1"/>
</dbReference>
<organism evidence="6 7">
    <name type="scientific">Sphingobium jiangsuense</name>
    <dbReference type="NCBI Taxonomy" id="870476"/>
    <lineage>
        <taxon>Bacteria</taxon>
        <taxon>Pseudomonadati</taxon>
        <taxon>Pseudomonadota</taxon>
        <taxon>Alphaproteobacteria</taxon>
        <taxon>Sphingomonadales</taxon>
        <taxon>Sphingomonadaceae</taxon>
        <taxon>Sphingobium</taxon>
    </lineage>
</organism>
<dbReference type="NCBIfam" id="NF008229">
    <property type="entry name" value="PRK10996.1"/>
    <property type="match status" value="1"/>
</dbReference>
<evidence type="ECO:0000256" key="1">
    <source>
        <dbReference type="ARBA" id="ARBA00022448"/>
    </source>
</evidence>
<dbReference type="Pfam" id="PF00085">
    <property type="entry name" value="Thioredoxin"/>
    <property type="match status" value="1"/>
</dbReference>
<dbReference type="InterPro" id="IPR049299">
    <property type="entry name" value="Thio2_N"/>
</dbReference>
<comment type="caution">
    <text evidence="6">The sequence shown here is derived from an EMBL/GenBank/DDBJ whole genome shotgun (WGS) entry which is preliminary data.</text>
</comment>
<dbReference type="EMBL" id="JACIDT010000003">
    <property type="protein sequence ID" value="MBB3925270.1"/>
    <property type="molecule type" value="Genomic_DNA"/>
</dbReference>
<proteinExistence type="predicted"/>
<dbReference type="PROSITE" id="PS00194">
    <property type="entry name" value="THIOREDOXIN_1"/>
    <property type="match status" value="1"/>
</dbReference>
<dbReference type="InterPro" id="IPR013766">
    <property type="entry name" value="Thioredoxin_domain"/>
</dbReference>
<dbReference type="GO" id="GO:0047134">
    <property type="term" value="F:protein-disulfide reductase [NAD(P)H] activity"/>
    <property type="evidence" value="ECO:0007669"/>
    <property type="project" value="UniProtKB-EC"/>
</dbReference>
<dbReference type="GO" id="GO:0005829">
    <property type="term" value="C:cytosol"/>
    <property type="evidence" value="ECO:0007669"/>
    <property type="project" value="TreeGrafter"/>
</dbReference>
<keyword evidence="3" id="KW-1015">Disulfide bond</keyword>
<dbReference type="PROSITE" id="PS51352">
    <property type="entry name" value="THIOREDOXIN_2"/>
    <property type="match status" value="1"/>
</dbReference>
<dbReference type="PANTHER" id="PTHR45663">
    <property type="entry name" value="GEO12009P1"/>
    <property type="match status" value="1"/>
</dbReference>
<protein>
    <submittedName>
        <fullName evidence="6">Thioredoxin 2</fullName>
        <ecNumber evidence="6">1.8.1.8</ecNumber>
    </submittedName>
</protein>
<keyword evidence="6" id="KW-0560">Oxidoreductase</keyword>
<keyword evidence="1" id="KW-0813">Transport</keyword>
<dbReference type="Gene3D" id="2.30.30.380">
    <property type="entry name" value="Zn-finger domain of Sec23/24"/>
    <property type="match status" value="1"/>
</dbReference>